<evidence type="ECO:0000256" key="1">
    <source>
        <dbReference type="SAM" id="MobiDB-lite"/>
    </source>
</evidence>
<dbReference type="InterPro" id="IPR011044">
    <property type="entry name" value="Quino_amine_DH_bsu"/>
</dbReference>
<sequence>MPWKSIAVMSNMGKMVAAPEDATRTQSFGILLGGNSVHKAPTHMTPTRLDSYTLAIPVSLPTRSGQQQPGNEQLLEESFSQSAPSTVVCWGYQPEGEGYTLDEHGIAVGCGDGSVFVLRPSGHAAPPNISVSVPPPLSPTETISSPTSPRRYRGLGHPSSRSASPSSIKSTLSPFQVSRSRVVSSVSTESAEAPKNYVDFDDEQERLKGMLKGRGNHRRHASTSRTRSEKDSIPSIQVGGATSGSSLRREDTRSYLFAALSPSSSTQSLSNPPSPTLVPAASLEPSGASAWRLRCHVFPPHSRVSSAISALKVHEGGRYFSCLHVSGGLSVHRTSDGSCLASTIVETKPKSAVGGKAQPTPSVLWVWRKLLVAASEESIILFACASPDEFYPMNQFIDTSSGDSDSQSLLIAYELQLGPEAAANEASLSYLGQWFLNGPLNSIAMRAEQDHSITLCYATSAGHLVSRSIRVNDPLPSPSELPESHSSTHLPLPNPFKALKALSTENVAETATQAIPERIEVGAEVHHGTFGLTETIRGLRTYDVGDEEVRLCAWSEHELLTAKWKQNVVEKFPTISTAGIHDARWINHESFSVLHADHVAMYSISHTPDGDKSDSMQEAKLLRTTPLSSYEAASIVPGGHVVSTRVKNGRRRIHFVSVDPSAHSSENSKTRTLWKARFDAFASPSKSRISSILPLELDTIVLGYTDGRLCRSSLHSLAQNDGATAQTSDFSLPGAILALDAVTNARTGERVIVGGADDGTITMWSLDTLKLYARWTVFTTPLARTISLHDEKMGRLHGCILCVSQDGTIAVVAVDGLQFVYLVPASAAPLKRICLSEDNMLLVYTDGRARLWDTKTREFWRSMSVEKAEELVQQGGWFEWDVANAPEKISALSSPHRASLDAASALLLDIPALLRQMSGSPALADSGSAPLNREAKLAHARVLLSMLLTCGISEGIDTICLEGLSIKPATTTLGVASPDTLSVVPQPNAASVWTLSPEASADRALAILSLLHFLAQFEDLAQDASTVITFYAASVGQLVADYQPPSLPRLAHHMLHTQTAEVRHALRLLLDAGVARLSDTETTELVETWQQYLPSIMADKERDSSRSAKALCICGFIAVDKYSLLPTSTLTDIAKSIAVYLHDETSPHRSLAIDLCSRGFQVWQQYVDAVEMLRALFTLATTTKKEAISVPNIGVQARSAVLHIAANNTPLFMTTLALDILHPRSVQHRKSVMQLVIFLIRKKPLVLYSNLPRLVEAIVKSLDPNSSASRDAVLDSATEILSHIVQTFPTVDFHMGSQRLAVGTSEGAVVMYDLKTATRLYVLEGHKKRTTACSFSPDGRRLVTLSLEESDVLVWKVGSSFTSFFMPGAPPRQGHSGSEPFKTLNFHIGDAAHMSIEATLVNVHFEWTADRSVKLKIKDTTLTFST</sequence>
<protein>
    <recommendedName>
        <fullName evidence="4">WD40 repeat-like protein</fullName>
    </recommendedName>
</protein>
<feature type="compositionally biased region" description="Low complexity" evidence="1">
    <location>
        <begin position="159"/>
        <end position="170"/>
    </location>
</feature>
<feature type="region of interest" description="Disordered" evidence="1">
    <location>
        <begin position="126"/>
        <end position="174"/>
    </location>
</feature>
<keyword evidence="3" id="KW-1185">Reference proteome</keyword>
<evidence type="ECO:0000313" key="2">
    <source>
        <dbReference type="EMBL" id="KAJ8496305.1"/>
    </source>
</evidence>
<dbReference type="InterPro" id="IPR049916">
    <property type="entry name" value="WDR72-like"/>
</dbReference>
<dbReference type="Gene3D" id="2.130.10.10">
    <property type="entry name" value="YVTN repeat-like/Quinoprotein amine dehydrogenase"/>
    <property type="match status" value="2"/>
</dbReference>
<feature type="compositionally biased region" description="Basic residues" evidence="1">
    <location>
        <begin position="209"/>
        <end position="222"/>
    </location>
</feature>
<feature type="region of interest" description="Disordered" evidence="1">
    <location>
        <begin position="262"/>
        <end position="281"/>
    </location>
</feature>
<dbReference type="Proteomes" id="UP001215151">
    <property type="component" value="Unassembled WGS sequence"/>
</dbReference>
<dbReference type="Pfam" id="PF00400">
    <property type="entry name" value="WD40"/>
    <property type="match status" value="1"/>
</dbReference>
<dbReference type="InterPro" id="IPR015943">
    <property type="entry name" value="WD40/YVTN_repeat-like_dom_sf"/>
</dbReference>
<feature type="compositionally biased region" description="Low complexity" evidence="1">
    <location>
        <begin position="262"/>
        <end position="271"/>
    </location>
</feature>
<dbReference type="PANTHER" id="PTHR44099:SF4">
    <property type="entry name" value="RABCONNECTIN-3B, ISOFORM A"/>
    <property type="match status" value="1"/>
</dbReference>
<name>A0AAD7XD98_9APHY</name>
<evidence type="ECO:0000313" key="3">
    <source>
        <dbReference type="Proteomes" id="UP001215151"/>
    </source>
</evidence>
<dbReference type="SUPFAM" id="SSF48371">
    <property type="entry name" value="ARM repeat"/>
    <property type="match status" value="1"/>
</dbReference>
<dbReference type="GO" id="GO:0005737">
    <property type="term" value="C:cytoplasm"/>
    <property type="evidence" value="ECO:0007669"/>
    <property type="project" value="TreeGrafter"/>
</dbReference>
<gene>
    <name evidence="2" type="ORF">ONZ51_g1219</name>
</gene>
<dbReference type="PANTHER" id="PTHR44099">
    <property type="entry name" value="RABCONNECTIN-3B, ISOFORM A"/>
    <property type="match status" value="1"/>
</dbReference>
<proteinExistence type="predicted"/>
<dbReference type="InterPro" id="IPR016024">
    <property type="entry name" value="ARM-type_fold"/>
</dbReference>
<evidence type="ECO:0008006" key="4">
    <source>
        <dbReference type="Google" id="ProtNLM"/>
    </source>
</evidence>
<dbReference type="SMART" id="SM00320">
    <property type="entry name" value="WD40"/>
    <property type="match status" value="4"/>
</dbReference>
<dbReference type="EMBL" id="JAPEVG010000016">
    <property type="protein sequence ID" value="KAJ8496305.1"/>
    <property type="molecule type" value="Genomic_DNA"/>
</dbReference>
<reference evidence="2" key="1">
    <citation type="submission" date="2022-11" db="EMBL/GenBank/DDBJ databases">
        <title>Genome Sequence of Cubamyces cubensis.</title>
        <authorList>
            <person name="Buettner E."/>
        </authorList>
    </citation>
    <scope>NUCLEOTIDE SEQUENCE</scope>
    <source>
        <strain evidence="2">MPL-01</strain>
    </source>
</reference>
<dbReference type="SUPFAM" id="SSF50969">
    <property type="entry name" value="YVTN repeat-like/Quinoprotein amine dehydrogenase"/>
    <property type="match status" value="1"/>
</dbReference>
<accession>A0AAD7XD98</accession>
<dbReference type="InterPro" id="IPR001680">
    <property type="entry name" value="WD40_rpt"/>
</dbReference>
<feature type="region of interest" description="Disordered" evidence="1">
    <location>
        <begin position="209"/>
        <end position="247"/>
    </location>
</feature>
<organism evidence="2 3">
    <name type="scientific">Trametes cubensis</name>
    <dbReference type="NCBI Taxonomy" id="1111947"/>
    <lineage>
        <taxon>Eukaryota</taxon>
        <taxon>Fungi</taxon>
        <taxon>Dikarya</taxon>
        <taxon>Basidiomycota</taxon>
        <taxon>Agaricomycotina</taxon>
        <taxon>Agaricomycetes</taxon>
        <taxon>Polyporales</taxon>
        <taxon>Polyporaceae</taxon>
        <taxon>Trametes</taxon>
    </lineage>
</organism>
<comment type="caution">
    <text evidence="2">The sequence shown here is derived from an EMBL/GenBank/DDBJ whole genome shotgun (WGS) entry which is preliminary data.</text>
</comment>
<feature type="compositionally biased region" description="Low complexity" evidence="1">
    <location>
        <begin position="139"/>
        <end position="149"/>
    </location>
</feature>